<organism evidence="1 2">
    <name type="scientific">Rotaria magnacalcarata</name>
    <dbReference type="NCBI Taxonomy" id="392030"/>
    <lineage>
        <taxon>Eukaryota</taxon>
        <taxon>Metazoa</taxon>
        <taxon>Spiralia</taxon>
        <taxon>Gnathifera</taxon>
        <taxon>Rotifera</taxon>
        <taxon>Eurotatoria</taxon>
        <taxon>Bdelloidea</taxon>
        <taxon>Philodinida</taxon>
        <taxon>Philodinidae</taxon>
        <taxon>Rotaria</taxon>
    </lineage>
</organism>
<gene>
    <name evidence="1" type="ORF">OVN521_LOCUS50021</name>
</gene>
<feature type="non-terminal residue" evidence="1">
    <location>
        <position position="76"/>
    </location>
</feature>
<evidence type="ECO:0000313" key="1">
    <source>
        <dbReference type="EMBL" id="CAF4747218.1"/>
    </source>
</evidence>
<sequence>MLECLTTYIDKWKTYELHPMSILDGLHFQAQTTANIPSTSIDLSATKLSVQLSKINICLLQAGLAEDHVQLTELRR</sequence>
<comment type="caution">
    <text evidence="1">The sequence shown here is derived from an EMBL/GenBank/DDBJ whole genome shotgun (WGS) entry which is preliminary data.</text>
</comment>
<evidence type="ECO:0000313" key="2">
    <source>
        <dbReference type="Proteomes" id="UP000663866"/>
    </source>
</evidence>
<reference evidence="1" key="1">
    <citation type="submission" date="2021-02" db="EMBL/GenBank/DDBJ databases">
        <authorList>
            <person name="Nowell W R."/>
        </authorList>
    </citation>
    <scope>NUCLEOTIDE SEQUENCE</scope>
</reference>
<dbReference type="EMBL" id="CAJOBG010112876">
    <property type="protein sequence ID" value="CAF4747218.1"/>
    <property type="molecule type" value="Genomic_DNA"/>
</dbReference>
<protein>
    <submittedName>
        <fullName evidence="1">Uncharacterized protein</fullName>
    </submittedName>
</protein>
<proteinExistence type="predicted"/>
<name>A0A821L8P5_9BILA</name>
<dbReference type="AlphaFoldDB" id="A0A821L8P5"/>
<keyword evidence="2" id="KW-1185">Reference proteome</keyword>
<dbReference type="Proteomes" id="UP000663866">
    <property type="component" value="Unassembled WGS sequence"/>
</dbReference>
<accession>A0A821L8P5</accession>